<name>A0A6M5Z3A5_9BACT</name>
<evidence type="ECO:0000256" key="8">
    <source>
        <dbReference type="ARBA" id="ARBA00022806"/>
    </source>
</evidence>
<dbReference type="AlphaFoldDB" id="A0A6M5Z3A5"/>
<dbReference type="InterPro" id="IPR002121">
    <property type="entry name" value="HRDC_dom"/>
</dbReference>
<dbReference type="GO" id="GO:0009378">
    <property type="term" value="F:four-way junction helicase activity"/>
    <property type="evidence" value="ECO:0007669"/>
    <property type="project" value="TreeGrafter"/>
</dbReference>
<dbReference type="SUPFAM" id="SSF47819">
    <property type="entry name" value="HRDC-like"/>
    <property type="match status" value="1"/>
</dbReference>
<dbReference type="Pfam" id="PF00270">
    <property type="entry name" value="DEAD"/>
    <property type="match status" value="1"/>
</dbReference>
<dbReference type="InterPro" id="IPR044876">
    <property type="entry name" value="HRDC_dom_sf"/>
</dbReference>
<dbReference type="PANTHER" id="PTHR13710:SF105">
    <property type="entry name" value="ATP-DEPENDENT DNA HELICASE Q1"/>
    <property type="match status" value="1"/>
</dbReference>
<dbReference type="EMBL" id="CP053452">
    <property type="protein sequence ID" value="QJX00195.1"/>
    <property type="molecule type" value="Genomic_DNA"/>
</dbReference>
<dbReference type="GO" id="GO:0043590">
    <property type="term" value="C:bacterial nucleoid"/>
    <property type="evidence" value="ECO:0007669"/>
    <property type="project" value="TreeGrafter"/>
</dbReference>
<dbReference type="GO" id="GO:0003677">
    <property type="term" value="F:DNA binding"/>
    <property type="evidence" value="ECO:0007669"/>
    <property type="project" value="UniProtKB-KW"/>
</dbReference>
<dbReference type="Pfam" id="PF09382">
    <property type="entry name" value="RQC"/>
    <property type="match status" value="1"/>
</dbReference>
<dbReference type="SMART" id="SM00490">
    <property type="entry name" value="HELICc"/>
    <property type="match status" value="1"/>
</dbReference>
<evidence type="ECO:0000313" key="21">
    <source>
        <dbReference type="Proteomes" id="UP000503447"/>
    </source>
</evidence>
<dbReference type="GO" id="GO:0016787">
    <property type="term" value="F:hydrolase activity"/>
    <property type="evidence" value="ECO:0007669"/>
    <property type="project" value="UniProtKB-KW"/>
</dbReference>
<keyword evidence="11" id="KW-0238">DNA-binding</keyword>
<evidence type="ECO:0000256" key="15">
    <source>
        <dbReference type="ARBA" id="ARBA00034617"/>
    </source>
</evidence>
<evidence type="ECO:0000256" key="4">
    <source>
        <dbReference type="ARBA" id="ARBA00022723"/>
    </source>
</evidence>
<dbReference type="InterPro" id="IPR004589">
    <property type="entry name" value="DNA_helicase_ATP-dep_RecQ"/>
</dbReference>
<dbReference type="PROSITE" id="PS50967">
    <property type="entry name" value="HRDC"/>
    <property type="match status" value="1"/>
</dbReference>
<dbReference type="GO" id="GO:0006310">
    <property type="term" value="P:DNA recombination"/>
    <property type="evidence" value="ECO:0007669"/>
    <property type="project" value="UniProtKB-UniRule"/>
</dbReference>
<dbReference type="PROSITE" id="PS51194">
    <property type="entry name" value="HELICASE_CTER"/>
    <property type="match status" value="1"/>
</dbReference>
<dbReference type="FunFam" id="3.40.50.300:FF:000156">
    <property type="entry name" value="ATP-dependent DNA helicase recQ"/>
    <property type="match status" value="1"/>
</dbReference>
<keyword evidence="7" id="KW-0378">Hydrolase</keyword>
<keyword evidence="21" id="KW-1185">Reference proteome</keyword>
<dbReference type="GO" id="GO:0046872">
    <property type="term" value="F:metal ion binding"/>
    <property type="evidence" value="ECO:0007669"/>
    <property type="project" value="UniProtKB-KW"/>
</dbReference>
<comment type="cofactor">
    <cofactor evidence="2">
        <name>Zn(2+)</name>
        <dbReference type="ChEBI" id="CHEBI:29105"/>
    </cofactor>
</comment>
<dbReference type="CDD" id="cd17920">
    <property type="entry name" value="DEXHc_RecQ"/>
    <property type="match status" value="1"/>
</dbReference>
<dbReference type="InterPro" id="IPR001650">
    <property type="entry name" value="Helicase_C-like"/>
</dbReference>
<dbReference type="Pfam" id="PF00271">
    <property type="entry name" value="Helicase_C"/>
    <property type="match status" value="1"/>
</dbReference>
<evidence type="ECO:0000256" key="14">
    <source>
        <dbReference type="ARBA" id="ARBA00023235"/>
    </source>
</evidence>
<keyword evidence="9" id="KW-0862">Zinc</keyword>
<dbReference type="PANTHER" id="PTHR13710">
    <property type="entry name" value="DNA HELICASE RECQ FAMILY MEMBER"/>
    <property type="match status" value="1"/>
</dbReference>
<evidence type="ECO:0000256" key="5">
    <source>
        <dbReference type="ARBA" id="ARBA00022741"/>
    </source>
</evidence>
<dbReference type="SUPFAM" id="SSF52540">
    <property type="entry name" value="P-loop containing nucleoside triphosphate hydrolases"/>
    <property type="match status" value="1"/>
</dbReference>
<evidence type="ECO:0000313" key="20">
    <source>
        <dbReference type="EMBL" id="QJX00195.1"/>
    </source>
</evidence>
<dbReference type="RefSeq" id="WP_171475000.1">
    <property type="nucleotide sequence ID" value="NZ_CP053452.2"/>
</dbReference>
<dbReference type="FunFam" id="3.40.50.300:FF:001389">
    <property type="entry name" value="ATP-dependent DNA helicase RecQ"/>
    <property type="match status" value="1"/>
</dbReference>
<dbReference type="SMART" id="SM00487">
    <property type="entry name" value="DEXDc"/>
    <property type="match status" value="1"/>
</dbReference>
<dbReference type="SMART" id="SM00341">
    <property type="entry name" value="HRDC"/>
    <property type="match status" value="1"/>
</dbReference>
<comment type="cofactor">
    <cofactor evidence="1">
        <name>Mg(2+)</name>
        <dbReference type="ChEBI" id="CHEBI:18420"/>
    </cofactor>
</comment>
<reference evidence="21" key="1">
    <citation type="submission" date="2020-05" db="EMBL/GenBank/DDBJ databases">
        <title>Frigoriglobus tundricola gen. nov., sp. nov., a psychrotolerant cellulolytic planctomycete of the family Gemmataceae with two divergent copies of 16S rRNA gene.</title>
        <authorList>
            <person name="Kulichevskaya I.S."/>
            <person name="Ivanova A.A."/>
            <person name="Naumoff D.G."/>
            <person name="Beletsky A.V."/>
            <person name="Rijpstra W.I.C."/>
            <person name="Sinninghe Damste J.S."/>
            <person name="Mardanov A.V."/>
            <person name="Ravin N.V."/>
            <person name="Dedysh S.N."/>
        </authorList>
    </citation>
    <scope>NUCLEOTIDE SEQUENCE [LARGE SCALE GENOMIC DNA]</scope>
    <source>
        <strain evidence="21">PL17</strain>
    </source>
</reference>
<evidence type="ECO:0000259" key="18">
    <source>
        <dbReference type="PROSITE" id="PS51192"/>
    </source>
</evidence>
<evidence type="ECO:0000256" key="6">
    <source>
        <dbReference type="ARBA" id="ARBA00022763"/>
    </source>
</evidence>
<dbReference type="InterPro" id="IPR032284">
    <property type="entry name" value="RecQ_Zn-bd"/>
</dbReference>
<dbReference type="InterPro" id="IPR010997">
    <property type="entry name" value="HRDC-like_sf"/>
</dbReference>
<dbReference type="InterPro" id="IPR036388">
    <property type="entry name" value="WH-like_DNA-bd_sf"/>
</dbReference>
<dbReference type="EC" id="5.6.2.4" evidence="16"/>
<dbReference type="InterPro" id="IPR011545">
    <property type="entry name" value="DEAD/DEAH_box_helicase_dom"/>
</dbReference>
<keyword evidence="4" id="KW-0479">Metal-binding</keyword>
<dbReference type="InterPro" id="IPR029491">
    <property type="entry name" value="Helicase_HTH"/>
</dbReference>
<keyword evidence="14" id="KW-0413">Isomerase</keyword>
<dbReference type="SMART" id="SM00956">
    <property type="entry name" value="RQC"/>
    <property type="match status" value="1"/>
</dbReference>
<feature type="domain" description="Helicase ATP-binding" evidence="18">
    <location>
        <begin position="32"/>
        <end position="200"/>
    </location>
</feature>
<dbReference type="NCBIfam" id="TIGR00614">
    <property type="entry name" value="recQ_fam"/>
    <property type="match status" value="1"/>
</dbReference>
<evidence type="ECO:0000256" key="2">
    <source>
        <dbReference type="ARBA" id="ARBA00001947"/>
    </source>
</evidence>
<dbReference type="InterPro" id="IPR036390">
    <property type="entry name" value="WH_DNA-bd_sf"/>
</dbReference>
<dbReference type="InterPro" id="IPR018982">
    <property type="entry name" value="RQC_domain"/>
</dbReference>
<keyword evidence="6" id="KW-0227">DNA damage</keyword>
<dbReference type="InterPro" id="IPR014001">
    <property type="entry name" value="Helicase_ATP-bd"/>
</dbReference>
<proteinExistence type="inferred from homology"/>
<dbReference type="KEGG" id="ftj:FTUN_7819"/>
<sequence length="737" mass="81186">MSAATPLPPALIAAVKRHWGFTSLRPLQEQAIRAALAGRDSLVVLPTGGGKSLCFQAPAVFRGGLTVVVSPLIALMKDQVDGLTRIGVPAARLDSTVSNDEWAVTAEAIRSGELRLVFTSPERLINTGTYRLLRDAGAHTIAVDEAHCVSHWGHDFRPEYRQLARLREFFPKAAVHAYTATATDRVRQDIAEQLGLREPTVLVGNFDRPNLTFRVLPRLDLRTQVREILDRHRGAAGIVYCLRRKDVDEMTTYLRAAKYRAVPYHAGMSADDRRRTQEAFAAEDADIVVATVAFGMGIDRSNVRFVIHAAMPKSIEHYQQETGRAGRDGLPSECVLLYSGADFISLKAIIEKSAEENNAAPEYTAGSVKQLDEMARYCRGAVCRHKQLVHYFGQQYESPNCGACDLCLGDTQEVPEAVTVAKKILSCVARVKESFGIAHVIDVLRGADTASIRGRGHHELSTYGLLKQVPKTDLRDWVYQLLGQNVLVQTEDEYPLLKLNKASWAVMKDELPVRLIRLARREKNSSAGASAPGELPHGADAELFETLRQLRKQEATRAKVQPYLVFTDAVLAEMARGRPTTEDAMSRISGVGEYRLRAYGKAFLNAIVTYCRRTGLSTDVPLPKLPALPAAAPPTASKPSANKDLAFKMFQRGASVAAVAEKVGVTPATVTEYLAEFVRTEKPETIFAWVPEDVCERIAAAAEIHGTAKMKPVFMELNGEVSYDHIRVVFAYLDAQR</sequence>
<dbReference type="Gene3D" id="1.10.10.10">
    <property type="entry name" value="Winged helix-like DNA-binding domain superfamily/Winged helix DNA-binding domain"/>
    <property type="match status" value="1"/>
</dbReference>
<dbReference type="SUPFAM" id="SSF46785">
    <property type="entry name" value="Winged helix' DNA-binding domain"/>
    <property type="match status" value="1"/>
</dbReference>
<keyword evidence="13" id="KW-0234">DNA repair</keyword>
<evidence type="ECO:0000256" key="1">
    <source>
        <dbReference type="ARBA" id="ARBA00001946"/>
    </source>
</evidence>
<dbReference type="GO" id="GO:0006260">
    <property type="term" value="P:DNA replication"/>
    <property type="evidence" value="ECO:0007669"/>
    <property type="project" value="InterPro"/>
</dbReference>
<dbReference type="InterPro" id="IPR027417">
    <property type="entry name" value="P-loop_NTPase"/>
</dbReference>
<comment type="similarity">
    <text evidence="3">Belongs to the helicase family. RecQ subfamily.</text>
</comment>
<evidence type="ECO:0000256" key="10">
    <source>
        <dbReference type="ARBA" id="ARBA00022840"/>
    </source>
</evidence>
<dbReference type="Proteomes" id="UP000503447">
    <property type="component" value="Chromosome"/>
</dbReference>
<dbReference type="NCBIfam" id="TIGR01389">
    <property type="entry name" value="recQ"/>
    <property type="match status" value="1"/>
</dbReference>
<keyword evidence="8 20" id="KW-0347">Helicase</keyword>
<evidence type="ECO:0000256" key="12">
    <source>
        <dbReference type="ARBA" id="ARBA00023172"/>
    </source>
</evidence>
<dbReference type="InterPro" id="IPR006293">
    <property type="entry name" value="DNA_helicase_ATP-dep_RecQ_bac"/>
</dbReference>
<feature type="domain" description="Helicase C-terminal" evidence="19">
    <location>
        <begin position="220"/>
        <end position="375"/>
    </location>
</feature>
<dbReference type="GO" id="GO:0005737">
    <property type="term" value="C:cytoplasm"/>
    <property type="evidence" value="ECO:0007669"/>
    <property type="project" value="TreeGrafter"/>
</dbReference>
<evidence type="ECO:0000256" key="13">
    <source>
        <dbReference type="ARBA" id="ARBA00023204"/>
    </source>
</evidence>
<evidence type="ECO:0000256" key="3">
    <source>
        <dbReference type="ARBA" id="ARBA00005446"/>
    </source>
</evidence>
<evidence type="ECO:0000256" key="16">
    <source>
        <dbReference type="NCBIfam" id="TIGR01389"/>
    </source>
</evidence>
<organism evidence="20 21">
    <name type="scientific">Frigoriglobus tundricola</name>
    <dbReference type="NCBI Taxonomy" id="2774151"/>
    <lineage>
        <taxon>Bacteria</taxon>
        <taxon>Pseudomonadati</taxon>
        <taxon>Planctomycetota</taxon>
        <taxon>Planctomycetia</taxon>
        <taxon>Gemmatales</taxon>
        <taxon>Gemmataceae</taxon>
        <taxon>Frigoriglobus</taxon>
    </lineage>
</organism>
<evidence type="ECO:0000259" key="17">
    <source>
        <dbReference type="PROSITE" id="PS50967"/>
    </source>
</evidence>
<evidence type="ECO:0000256" key="7">
    <source>
        <dbReference type="ARBA" id="ARBA00022801"/>
    </source>
</evidence>
<dbReference type="Pfam" id="PF00570">
    <property type="entry name" value="HRDC"/>
    <property type="match status" value="1"/>
</dbReference>
<dbReference type="CDD" id="cd18794">
    <property type="entry name" value="SF2_C_RecQ"/>
    <property type="match status" value="1"/>
</dbReference>
<keyword evidence="5" id="KW-0547">Nucleotide-binding</keyword>
<comment type="catalytic activity">
    <reaction evidence="15">
        <text>Couples ATP hydrolysis with the unwinding of duplex DNA by translocating in the 3'-5' direction.</text>
        <dbReference type="EC" id="5.6.2.4"/>
    </reaction>
</comment>
<evidence type="ECO:0000256" key="9">
    <source>
        <dbReference type="ARBA" id="ARBA00022833"/>
    </source>
</evidence>
<dbReference type="Gene3D" id="3.40.50.300">
    <property type="entry name" value="P-loop containing nucleotide triphosphate hydrolases"/>
    <property type="match status" value="2"/>
</dbReference>
<dbReference type="PROSITE" id="PS51192">
    <property type="entry name" value="HELICASE_ATP_BIND_1"/>
    <property type="match status" value="1"/>
</dbReference>
<feature type="domain" description="HRDC" evidence="17">
    <location>
        <begin position="537"/>
        <end position="617"/>
    </location>
</feature>
<keyword evidence="12" id="KW-0233">DNA recombination</keyword>
<dbReference type="Gene3D" id="1.10.150.80">
    <property type="entry name" value="HRDC domain"/>
    <property type="match status" value="1"/>
</dbReference>
<dbReference type="GO" id="GO:0009432">
    <property type="term" value="P:SOS response"/>
    <property type="evidence" value="ECO:0007669"/>
    <property type="project" value="UniProtKB-UniRule"/>
</dbReference>
<evidence type="ECO:0000256" key="11">
    <source>
        <dbReference type="ARBA" id="ARBA00023125"/>
    </source>
</evidence>
<gene>
    <name evidence="20" type="ORF">FTUN_7819</name>
</gene>
<dbReference type="GO" id="GO:0006281">
    <property type="term" value="P:DNA repair"/>
    <property type="evidence" value="ECO:0007669"/>
    <property type="project" value="UniProtKB-KW"/>
</dbReference>
<accession>A0A6M5Z3A5</accession>
<protein>
    <recommendedName>
        <fullName evidence="16">DNA helicase RecQ</fullName>
        <ecNumber evidence="16">5.6.2.4</ecNumber>
    </recommendedName>
</protein>
<evidence type="ECO:0000259" key="19">
    <source>
        <dbReference type="PROSITE" id="PS51194"/>
    </source>
</evidence>
<dbReference type="Pfam" id="PF16124">
    <property type="entry name" value="RecQ_Zn_bind"/>
    <property type="match status" value="1"/>
</dbReference>
<dbReference type="GO" id="GO:0005524">
    <property type="term" value="F:ATP binding"/>
    <property type="evidence" value="ECO:0007669"/>
    <property type="project" value="UniProtKB-KW"/>
</dbReference>
<dbReference type="GO" id="GO:0043138">
    <property type="term" value="F:3'-5' DNA helicase activity"/>
    <property type="evidence" value="ECO:0007669"/>
    <property type="project" value="UniProtKB-EC"/>
</dbReference>
<keyword evidence="10" id="KW-0067">ATP-binding</keyword>
<dbReference type="GO" id="GO:0030894">
    <property type="term" value="C:replisome"/>
    <property type="evidence" value="ECO:0007669"/>
    <property type="project" value="TreeGrafter"/>
</dbReference>
<dbReference type="Pfam" id="PF14493">
    <property type="entry name" value="HTH_40"/>
    <property type="match status" value="1"/>
</dbReference>